<keyword evidence="2" id="KW-0119">Carbohydrate metabolism</keyword>
<gene>
    <name evidence="6" type="ORF">ACFO0C_07480</name>
</gene>
<reference evidence="7" key="1">
    <citation type="journal article" date="2019" name="Int. J. Syst. Evol. Microbiol.">
        <title>The Global Catalogue of Microorganisms (GCM) 10K type strain sequencing project: providing services to taxonomists for standard genome sequencing and annotation.</title>
        <authorList>
            <consortium name="The Broad Institute Genomics Platform"/>
            <consortium name="The Broad Institute Genome Sequencing Center for Infectious Disease"/>
            <person name="Wu L."/>
            <person name="Ma J."/>
        </authorList>
    </citation>
    <scope>NUCLEOTIDE SEQUENCE [LARGE SCALE GENOMIC DNA]</scope>
    <source>
        <strain evidence="7">TBRC 5832</strain>
    </source>
</reference>
<keyword evidence="1" id="KW-0326">Glycosidase</keyword>
<evidence type="ECO:0000313" key="6">
    <source>
        <dbReference type="EMBL" id="MFC4064766.1"/>
    </source>
</evidence>
<dbReference type="InterPro" id="IPR036116">
    <property type="entry name" value="FN3_sf"/>
</dbReference>
<keyword evidence="1" id="KW-0378">Hydrolase</keyword>
<evidence type="ECO:0000256" key="2">
    <source>
        <dbReference type="ARBA" id="ARBA00023326"/>
    </source>
</evidence>
<dbReference type="Pfam" id="PF00041">
    <property type="entry name" value="fn3"/>
    <property type="match status" value="1"/>
</dbReference>
<keyword evidence="7" id="KW-1185">Reference proteome</keyword>
<evidence type="ECO:0000313" key="7">
    <source>
        <dbReference type="Proteomes" id="UP001595867"/>
    </source>
</evidence>
<feature type="signal peptide" evidence="4">
    <location>
        <begin position="1"/>
        <end position="29"/>
    </location>
</feature>
<keyword evidence="4" id="KW-0732">Signal</keyword>
<dbReference type="SMART" id="SM00060">
    <property type="entry name" value="FN3"/>
    <property type="match status" value="1"/>
</dbReference>
<dbReference type="Gene3D" id="2.60.40.10">
    <property type="entry name" value="Immunoglobulins"/>
    <property type="match status" value="1"/>
</dbReference>
<dbReference type="RefSeq" id="WP_378065806.1">
    <property type="nucleotide sequence ID" value="NZ_JBHSBL010000006.1"/>
</dbReference>
<sequence length="202" mass="20645">MLGYRKSAVALSAVVLPLLLVGCSSSSSSSSTRPGDEGTAGAGRNWIVVDEGNPTPSPTTPVGKASPTPSTTLPPLPSGSASPTATPSSTCTPMQRIKTIDGLAVTPGTTSAVVTWYHPGGGNIVDYRVTASNQDLVSGAQKEVGWTRSAPTKCGDVSATITGLDPQTPYVFSVDVVLTRDNFSLEGTYTRTIARSGVVSTT</sequence>
<feature type="chain" id="PRO_5045337612" evidence="4">
    <location>
        <begin position="30"/>
        <end position="202"/>
    </location>
</feature>
<evidence type="ECO:0000256" key="1">
    <source>
        <dbReference type="ARBA" id="ARBA00023295"/>
    </source>
</evidence>
<feature type="domain" description="Fibronectin type-III" evidence="5">
    <location>
        <begin position="93"/>
        <end position="184"/>
    </location>
</feature>
<evidence type="ECO:0000256" key="3">
    <source>
        <dbReference type="SAM" id="MobiDB-lite"/>
    </source>
</evidence>
<name>A0ABV8INL9_9ACTN</name>
<keyword evidence="2" id="KW-0624">Polysaccharide degradation</keyword>
<feature type="compositionally biased region" description="Low complexity" evidence="3">
    <location>
        <begin position="78"/>
        <end position="91"/>
    </location>
</feature>
<dbReference type="SUPFAM" id="SSF49265">
    <property type="entry name" value="Fibronectin type III"/>
    <property type="match status" value="1"/>
</dbReference>
<dbReference type="Proteomes" id="UP001595867">
    <property type="component" value="Unassembled WGS sequence"/>
</dbReference>
<dbReference type="EMBL" id="JBHSBL010000006">
    <property type="protein sequence ID" value="MFC4064766.1"/>
    <property type="molecule type" value="Genomic_DNA"/>
</dbReference>
<feature type="region of interest" description="Disordered" evidence="3">
    <location>
        <begin position="47"/>
        <end position="91"/>
    </location>
</feature>
<dbReference type="CDD" id="cd00063">
    <property type="entry name" value="FN3"/>
    <property type="match status" value="1"/>
</dbReference>
<evidence type="ECO:0000259" key="5">
    <source>
        <dbReference type="SMART" id="SM00060"/>
    </source>
</evidence>
<organism evidence="6 7">
    <name type="scientific">Actinoplanes subglobosus</name>
    <dbReference type="NCBI Taxonomy" id="1547892"/>
    <lineage>
        <taxon>Bacteria</taxon>
        <taxon>Bacillati</taxon>
        <taxon>Actinomycetota</taxon>
        <taxon>Actinomycetes</taxon>
        <taxon>Micromonosporales</taxon>
        <taxon>Micromonosporaceae</taxon>
        <taxon>Actinoplanes</taxon>
    </lineage>
</organism>
<dbReference type="PROSITE" id="PS51257">
    <property type="entry name" value="PROKAR_LIPOPROTEIN"/>
    <property type="match status" value="1"/>
</dbReference>
<dbReference type="InterPro" id="IPR013783">
    <property type="entry name" value="Ig-like_fold"/>
</dbReference>
<dbReference type="InterPro" id="IPR003961">
    <property type="entry name" value="FN3_dom"/>
</dbReference>
<evidence type="ECO:0000256" key="4">
    <source>
        <dbReference type="SAM" id="SignalP"/>
    </source>
</evidence>
<protein>
    <submittedName>
        <fullName evidence="6">Fibronectin type III domain-containing protein</fullName>
    </submittedName>
</protein>
<proteinExistence type="predicted"/>
<comment type="caution">
    <text evidence="6">The sequence shown here is derived from an EMBL/GenBank/DDBJ whole genome shotgun (WGS) entry which is preliminary data.</text>
</comment>
<accession>A0ABV8INL9</accession>